<reference evidence="2" key="1">
    <citation type="submission" date="2016-11" db="UniProtKB">
        <authorList>
            <consortium name="WormBaseParasite"/>
        </authorList>
    </citation>
    <scope>IDENTIFICATION</scope>
    <source>
        <strain evidence="2">KR3021</strain>
    </source>
</reference>
<organism evidence="1 2">
    <name type="scientific">Rhabditophanes sp. KR3021</name>
    <dbReference type="NCBI Taxonomy" id="114890"/>
    <lineage>
        <taxon>Eukaryota</taxon>
        <taxon>Metazoa</taxon>
        <taxon>Ecdysozoa</taxon>
        <taxon>Nematoda</taxon>
        <taxon>Chromadorea</taxon>
        <taxon>Rhabditida</taxon>
        <taxon>Tylenchina</taxon>
        <taxon>Panagrolaimomorpha</taxon>
        <taxon>Strongyloidoidea</taxon>
        <taxon>Alloionematidae</taxon>
        <taxon>Rhabditophanes</taxon>
    </lineage>
</organism>
<dbReference type="Proteomes" id="UP000095286">
    <property type="component" value="Unplaced"/>
</dbReference>
<proteinExistence type="predicted"/>
<sequence>MSSNNTDESSSSGGEDEFLVDRITDKKYCMEKGELILHYKVYWEGYEDSEYTWEPCVNLRRNTVAIEYEKSLLAKKEKSKRLTQDKERSDSSRKTGNKRKNTPPSDCNTESADAPSNRKSSRKIIPPSDYRLKSTVGDDPRQPITSESELALKSTRTCEVEAKKPGNKRLLVDNPEALAHKKRKPNELSKPELVPQQQETMVRIEKEYQIFEEIYYTVIFENGIRKILNKEDLVPENVNNNPSSINLSTTPTSAIAILIVTENKNDFDNYALALNSLECYTHHYGYTFKIIDFEANTTLAILCPQDDFFFARHCAVYHYLTDNQDTIQFLFTLDADIGVINPTITFERYLPADGEDIVFSQRIFTHEIAASPYIVRNSHKGRQFLLDWSQYFWRTPSSFHGSDNGALMQLFVDKYVTDQLRAKKNECQYIYETLSDFVTFRKYCICSASILYKVGDTTTNHLAILFGNGSVKVLKRLPFLSPVRDVWETNSRFCVDDFLLHGWKMNTMKPAYHNFGAWDSQLHTTTINISKCNGPAFVKQWKYKEHLIIPTSKVYQTLATVANNTNNEYSTSTFSQIKEKSLRRDRNIYVKSAYATVNGQTIVLFTAHKDAQFNQLKGENNINPVNNNIFPLISINPANYGTQTFHAVERSVLSNRMVSTTPDGLVSEKCHRQMTENTESKNYPQSGISATRFPSDFNSTHTHKDRYVVPGVELSPRQSEALSRHFPSRQYSESLTNFSIPEAPELPVLPENVAYGRYPEFAGSNLGSRKTSFSTSPSVVVSSPTVYVPNDNHKNKYNNTNSYANKMKNKAPREEVPISQHEAQPNAVMETVVSGPGQRRVGRWTLSQLRATDGIIPSQAGWNKGDSQKKMTNFGTPRNTQLNIKSENLAEIPEEIKLLSNGDVRLQSGTNKFCSQKGYTSFGAGRDVARESVKVNTNPADLPELSEDKIRLSEGIIRSQAGWNKGASQKNSTLFGTNRRETCQMVDTKHPEYDHTKPSQAEIGAQMGWNGGASQKNMMSFGTNRRETAKIIDEKHPEYNPETSIDQSSIGYQYGWNGGASQKNMTSFGQGRWEVLDPAISWQARASQGMVRLQAGWNGGDSQKNMTSFGTTRRETAKIVDERHPDYNPETSIDQSTIGGQYGWVGGCSQKARYFILPLF</sequence>
<accession>A0AC35TIZ5</accession>
<protein>
    <submittedName>
        <fullName evidence="2">Chromo domain-containing protein</fullName>
    </submittedName>
</protein>
<evidence type="ECO:0000313" key="1">
    <source>
        <dbReference type="Proteomes" id="UP000095286"/>
    </source>
</evidence>
<evidence type="ECO:0000313" key="2">
    <source>
        <dbReference type="WBParaSite" id="RSKR_0000098600.1"/>
    </source>
</evidence>
<dbReference type="WBParaSite" id="RSKR_0000098600.1">
    <property type="protein sequence ID" value="RSKR_0000098600.1"/>
    <property type="gene ID" value="RSKR_0000098600"/>
</dbReference>
<name>A0AC35TIZ5_9BILA</name>